<dbReference type="EMBL" id="SMLB01000015">
    <property type="protein sequence ID" value="TDD69311.1"/>
    <property type="molecule type" value="Genomic_DNA"/>
</dbReference>
<accession>A0A4R5AAZ1</accession>
<dbReference type="InterPro" id="IPR007627">
    <property type="entry name" value="RNA_pol_sigma70_r2"/>
</dbReference>
<evidence type="ECO:0000259" key="7">
    <source>
        <dbReference type="Pfam" id="PF20239"/>
    </source>
</evidence>
<dbReference type="Gene3D" id="1.10.10.10">
    <property type="entry name" value="Winged helix-like DNA-binding domain superfamily/Winged helix DNA-binding domain"/>
    <property type="match status" value="1"/>
</dbReference>
<feature type="domain" description="RNA polymerase sigma-70 region 2" evidence="5">
    <location>
        <begin position="22"/>
        <end position="82"/>
    </location>
</feature>
<evidence type="ECO:0000256" key="4">
    <source>
        <dbReference type="ARBA" id="ARBA00023163"/>
    </source>
</evidence>
<dbReference type="PANTHER" id="PTHR47756">
    <property type="entry name" value="BLL6612 PROTEIN-RELATED"/>
    <property type="match status" value="1"/>
</dbReference>
<dbReference type="GO" id="GO:0003677">
    <property type="term" value="F:DNA binding"/>
    <property type="evidence" value="ECO:0007669"/>
    <property type="project" value="InterPro"/>
</dbReference>
<dbReference type="SUPFAM" id="SSF88946">
    <property type="entry name" value="Sigma2 domain of RNA polymerase sigma factors"/>
    <property type="match status" value="1"/>
</dbReference>
<evidence type="ECO:0000256" key="1">
    <source>
        <dbReference type="ARBA" id="ARBA00010641"/>
    </source>
</evidence>
<dbReference type="AlphaFoldDB" id="A0A4R5AAZ1"/>
<dbReference type="InterPro" id="IPR013325">
    <property type="entry name" value="RNA_pol_sigma_r2"/>
</dbReference>
<dbReference type="Pfam" id="PF20239">
    <property type="entry name" value="DUF6596"/>
    <property type="match status" value="1"/>
</dbReference>
<dbReference type="Pfam" id="PF08281">
    <property type="entry name" value="Sigma70_r4_2"/>
    <property type="match status" value="1"/>
</dbReference>
<dbReference type="InterPro" id="IPR036388">
    <property type="entry name" value="WH-like_DNA-bd_sf"/>
</dbReference>
<reference evidence="8 9" key="1">
    <citation type="submission" date="2019-02" db="EMBL/GenBank/DDBJ databases">
        <title>Draft genome sequences of novel Actinobacteria.</title>
        <authorList>
            <person name="Sahin N."/>
            <person name="Ay H."/>
            <person name="Saygin H."/>
        </authorList>
    </citation>
    <scope>NUCLEOTIDE SEQUENCE [LARGE SCALE GENOMIC DNA]</scope>
    <source>
        <strain evidence="8 9">8K307</strain>
    </source>
</reference>
<comment type="caution">
    <text evidence="8">The sequence shown here is derived from an EMBL/GenBank/DDBJ whole genome shotgun (WGS) entry which is preliminary data.</text>
</comment>
<keyword evidence="3" id="KW-0731">Sigma factor</keyword>
<dbReference type="Proteomes" id="UP000295217">
    <property type="component" value="Unassembled WGS sequence"/>
</dbReference>
<dbReference type="InterPro" id="IPR013324">
    <property type="entry name" value="RNA_pol_sigma_r3/r4-like"/>
</dbReference>
<dbReference type="InterPro" id="IPR046531">
    <property type="entry name" value="DUF6596"/>
</dbReference>
<keyword evidence="2" id="KW-0805">Transcription regulation</keyword>
<gene>
    <name evidence="8" type="ORF">E1262_13400</name>
</gene>
<dbReference type="PANTHER" id="PTHR47756:SF2">
    <property type="entry name" value="BLL6612 PROTEIN"/>
    <property type="match status" value="1"/>
</dbReference>
<dbReference type="InterPro" id="IPR013249">
    <property type="entry name" value="RNA_pol_sigma70_r4_t2"/>
</dbReference>
<dbReference type="RefSeq" id="WP_132103634.1">
    <property type="nucleotide sequence ID" value="NZ_SMLB01000015.1"/>
</dbReference>
<dbReference type="Pfam" id="PF04542">
    <property type="entry name" value="Sigma70_r2"/>
    <property type="match status" value="1"/>
</dbReference>
<evidence type="ECO:0000313" key="9">
    <source>
        <dbReference type="Proteomes" id="UP000295217"/>
    </source>
</evidence>
<dbReference type="GO" id="GO:0016987">
    <property type="term" value="F:sigma factor activity"/>
    <property type="evidence" value="ECO:0007669"/>
    <property type="project" value="UniProtKB-KW"/>
</dbReference>
<dbReference type="Gene3D" id="1.10.1740.10">
    <property type="match status" value="1"/>
</dbReference>
<keyword evidence="4" id="KW-0804">Transcription</keyword>
<evidence type="ECO:0000256" key="3">
    <source>
        <dbReference type="ARBA" id="ARBA00023082"/>
    </source>
</evidence>
<feature type="domain" description="RNA polymerase sigma factor 70 region 4 type 2" evidence="6">
    <location>
        <begin position="126"/>
        <end position="174"/>
    </location>
</feature>
<comment type="similarity">
    <text evidence="1">Belongs to the sigma-70 factor family. ECF subfamily.</text>
</comment>
<sequence length="431" mass="46101">MSGWAAGPGTDPAEAVFREEWGRLLATLVRWVGDFDLAEEVAADAIAAAVERWPVDGVPDRPGAWLLTTARRRAVDILRRRQNYAAKLAVLKVEAERDELVRLSAPADDAGPDVIGDDRLRLFFTCCHPALSAEARVALTLRYLAGLSTAQVARAFLVPEGTMAQRLVRAKQKIGVAGIPYRVPSATELPGRLPAVLSVVYVVFTEAYAASNGAALIRPELADEAIRLARILHRLLPAEAEVTGLLALLLLVDARREARVDGAGDLVLLDDQDRSRWDQGKIAEGRSLVLDALRHRPPGPYALQAAIAAVHDEAPSAGATDWPQIVGLYDVLRATAPSPIVDLNRAVAIAMAHGPAAGLALLDDLAAGGALDRFHPLHAARGRLLDRLDRPAEAVAAYRRAVELCGNDAERAFLLRCLAAAEQRAPSAGDG</sequence>
<evidence type="ECO:0000259" key="5">
    <source>
        <dbReference type="Pfam" id="PF04542"/>
    </source>
</evidence>
<proteinExistence type="inferred from homology"/>
<organism evidence="8 9">
    <name type="scientific">Jiangella aurantiaca</name>
    <dbReference type="NCBI Taxonomy" id="2530373"/>
    <lineage>
        <taxon>Bacteria</taxon>
        <taxon>Bacillati</taxon>
        <taxon>Actinomycetota</taxon>
        <taxon>Actinomycetes</taxon>
        <taxon>Jiangellales</taxon>
        <taxon>Jiangellaceae</taxon>
        <taxon>Jiangella</taxon>
    </lineage>
</organism>
<name>A0A4R5AAZ1_9ACTN</name>
<evidence type="ECO:0000313" key="8">
    <source>
        <dbReference type="EMBL" id="TDD69311.1"/>
    </source>
</evidence>
<dbReference type="GO" id="GO:0006352">
    <property type="term" value="P:DNA-templated transcription initiation"/>
    <property type="evidence" value="ECO:0007669"/>
    <property type="project" value="InterPro"/>
</dbReference>
<evidence type="ECO:0000256" key="2">
    <source>
        <dbReference type="ARBA" id="ARBA00023015"/>
    </source>
</evidence>
<dbReference type="OrthoDB" id="9780299at2"/>
<evidence type="ECO:0000259" key="6">
    <source>
        <dbReference type="Pfam" id="PF08281"/>
    </source>
</evidence>
<feature type="domain" description="DUF6596" evidence="7">
    <location>
        <begin position="192"/>
        <end position="292"/>
    </location>
</feature>
<protein>
    <submittedName>
        <fullName evidence="8">RNA polymerase sigma factor</fullName>
    </submittedName>
</protein>
<keyword evidence="9" id="KW-1185">Reference proteome</keyword>
<dbReference type="SUPFAM" id="SSF88659">
    <property type="entry name" value="Sigma3 and sigma4 domains of RNA polymerase sigma factors"/>
    <property type="match status" value="1"/>
</dbReference>